<keyword evidence="2" id="KW-0472">Membrane</keyword>
<keyword evidence="2" id="KW-0812">Transmembrane</keyword>
<dbReference type="Gene3D" id="1.10.1380.10">
    <property type="entry name" value="Neutral endopeptidase , domain2"/>
    <property type="match status" value="1"/>
</dbReference>
<proteinExistence type="predicted"/>
<dbReference type="InterPro" id="IPR042089">
    <property type="entry name" value="Peptidase_M13_dom_2"/>
</dbReference>
<dbReference type="GO" id="GO:0016485">
    <property type="term" value="P:protein processing"/>
    <property type="evidence" value="ECO:0007669"/>
    <property type="project" value="TreeGrafter"/>
</dbReference>
<dbReference type="GO" id="GO:0005886">
    <property type="term" value="C:plasma membrane"/>
    <property type="evidence" value="ECO:0007669"/>
    <property type="project" value="TreeGrafter"/>
</dbReference>
<feature type="region of interest" description="Disordered" evidence="1">
    <location>
        <begin position="77"/>
        <end position="204"/>
    </location>
</feature>
<dbReference type="InterPro" id="IPR018497">
    <property type="entry name" value="Peptidase_M13_C"/>
</dbReference>
<feature type="compositionally biased region" description="Basic and acidic residues" evidence="1">
    <location>
        <begin position="94"/>
        <end position="111"/>
    </location>
</feature>
<dbReference type="PANTHER" id="PTHR11733:SF241">
    <property type="entry name" value="GH26575P-RELATED"/>
    <property type="match status" value="1"/>
</dbReference>
<reference evidence="4 5" key="1">
    <citation type="journal article" date="2023" name="Arcadia Sci">
        <title>De novo assembly of a long-read Amblyomma americanum tick genome.</title>
        <authorList>
            <person name="Chou S."/>
            <person name="Poskanzer K.E."/>
            <person name="Rollins M."/>
            <person name="Thuy-Boun P.S."/>
        </authorList>
    </citation>
    <scope>NUCLEOTIDE SEQUENCE [LARGE SCALE GENOMIC DNA]</scope>
    <source>
        <strain evidence="4">F_SG_1</strain>
        <tissue evidence="4">Salivary glands</tissue>
    </source>
</reference>
<protein>
    <recommendedName>
        <fullName evidence="3">Peptidase M13 C-terminal domain-containing protein</fullName>
    </recommendedName>
</protein>
<feature type="compositionally biased region" description="Basic and acidic residues" evidence="1">
    <location>
        <begin position="179"/>
        <end position="190"/>
    </location>
</feature>
<keyword evidence="2" id="KW-1133">Transmembrane helix</keyword>
<keyword evidence="5" id="KW-1185">Reference proteome</keyword>
<feature type="transmembrane region" description="Helical" evidence="2">
    <location>
        <begin position="353"/>
        <end position="375"/>
    </location>
</feature>
<evidence type="ECO:0000259" key="3">
    <source>
        <dbReference type="Pfam" id="PF01431"/>
    </source>
</evidence>
<evidence type="ECO:0000256" key="2">
    <source>
        <dbReference type="SAM" id="Phobius"/>
    </source>
</evidence>
<feature type="compositionally biased region" description="Polar residues" evidence="1">
    <location>
        <begin position="82"/>
        <end position="91"/>
    </location>
</feature>
<gene>
    <name evidence="4" type="ORF">V5799_030271</name>
</gene>
<dbReference type="AlphaFoldDB" id="A0AAQ4ENM6"/>
<evidence type="ECO:0000313" key="4">
    <source>
        <dbReference type="EMBL" id="KAK8776382.1"/>
    </source>
</evidence>
<dbReference type="PROSITE" id="PS51885">
    <property type="entry name" value="NEPRILYSIN"/>
    <property type="match status" value="1"/>
</dbReference>
<dbReference type="GO" id="GO:0004222">
    <property type="term" value="F:metalloendopeptidase activity"/>
    <property type="evidence" value="ECO:0007669"/>
    <property type="project" value="InterPro"/>
</dbReference>
<comment type="caution">
    <text evidence="4">The sequence shown here is derived from an EMBL/GenBank/DDBJ whole genome shotgun (WGS) entry which is preliminary data.</text>
</comment>
<dbReference type="InterPro" id="IPR024079">
    <property type="entry name" value="MetalloPept_cat_dom_sf"/>
</dbReference>
<feature type="compositionally biased region" description="Low complexity" evidence="1">
    <location>
        <begin position="165"/>
        <end position="174"/>
    </location>
</feature>
<dbReference type="Proteomes" id="UP001321473">
    <property type="component" value="Unassembled WGS sequence"/>
</dbReference>
<evidence type="ECO:0000256" key="1">
    <source>
        <dbReference type="SAM" id="MobiDB-lite"/>
    </source>
</evidence>
<feature type="compositionally biased region" description="Low complexity" evidence="1">
    <location>
        <begin position="283"/>
        <end position="293"/>
    </location>
</feature>
<feature type="compositionally biased region" description="Polar residues" evidence="1">
    <location>
        <begin position="117"/>
        <end position="131"/>
    </location>
</feature>
<feature type="region of interest" description="Disordered" evidence="1">
    <location>
        <begin position="36"/>
        <end position="57"/>
    </location>
</feature>
<dbReference type="Pfam" id="PF01431">
    <property type="entry name" value="Peptidase_M13"/>
    <property type="match status" value="1"/>
</dbReference>
<accession>A0AAQ4ENM6</accession>
<name>A0AAQ4ENM6_AMBAM</name>
<feature type="compositionally biased region" description="Basic and acidic residues" evidence="1">
    <location>
        <begin position="144"/>
        <end position="157"/>
    </location>
</feature>
<dbReference type="InterPro" id="IPR000718">
    <property type="entry name" value="Peptidase_M13"/>
</dbReference>
<dbReference type="EMBL" id="JARKHS020013031">
    <property type="protein sequence ID" value="KAK8776382.1"/>
    <property type="molecule type" value="Genomic_DNA"/>
</dbReference>
<sequence>MTSQMADQAICGRRHRLPPALPLLQLLTHSWVTPQSLQPPRHLVSNPRSRKNLLRAPPLTTKLAGVIRALLLRAPPPVAQKKSGSTRSSGSAHDVQKDAADGGADGAEKTAEVTAPNVPSSYDGTKTSPSMDPTAPKSARRHSVKLEETTKTAGSKDRRSRKRSSSSAKSSSSGRSRRHSSEPAEPDVQRDAGSGGPGPARRVSLAAAASATAFAAALIDEPLQRHRAGSVPSITLSRRQSLKQDVSVKTIGLGRRQSIMKPEVSAKTTSLESQTAGKRRSSSLKGSAFFSSSHHPSIGTTESPPENPQESFVGQAAVEATSVSANVPLQGPQEAQQQEPKEQLQRGGALKTAMGTALVLGAALFPVLVLTWIYLAGTFHPPRRAAVCDSEDCRLHALALEARRNRSLDPCDDFGRFVCSAWEHRHASLTSSLTEQPKVDGALHSSVQLFGFQSNVFAILSMASRAHYPLPVRGRVADLTSFVPVFAGRDWVAALGEAYEDGLQENSSVYASTRDLLDSMGVLLKSIPPLELLYHTTWWFVQQIGSFTSNTLYMATGTANDDLAALYQKALCGVQVSITYNALLANKMWEARTVSDREAVTDFLRLLKNVMRNETLRSAAFKMSVRERLLHMLNRTHTVVWPEAPLDHSGFRLLYGDKADSTLGFFGHWVSTHQTLQGSIGRSWYKAAGSVYRVDTTALSSYNPVIDVISVAGAAFMPPLYYQNGTAAMLYAGLGFLYARVLLKAMDTASHLHAMSQKHLTVARKADRLAQMLECISSKENFDDVFPSLPALEVAHAAFIQALNGTHDQRLIGLEAFSGEQVFFMTTCLSLCEEGSAGQPSSAACNAAARNYAPFAAAFRCSNGSVMNPAAKCRFFGMGEQLTPAAVITSAVASAPSYQSSRVSSSLCSIALVAYRQRR</sequence>
<organism evidence="4 5">
    <name type="scientific">Amblyomma americanum</name>
    <name type="common">Lone star tick</name>
    <dbReference type="NCBI Taxonomy" id="6943"/>
    <lineage>
        <taxon>Eukaryota</taxon>
        <taxon>Metazoa</taxon>
        <taxon>Ecdysozoa</taxon>
        <taxon>Arthropoda</taxon>
        <taxon>Chelicerata</taxon>
        <taxon>Arachnida</taxon>
        <taxon>Acari</taxon>
        <taxon>Parasitiformes</taxon>
        <taxon>Ixodida</taxon>
        <taxon>Ixodoidea</taxon>
        <taxon>Ixodidae</taxon>
        <taxon>Amblyomminae</taxon>
        <taxon>Amblyomma</taxon>
    </lineage>
</organism>
<feature type="compositionally biased region" description="Polar residues" evidence="1">
    <location>
        <begin position="266"/>
        <end position="276"/>
    </location>
</feature>
<feature type="region of interest" description="Disordered" evidence="1">
    <location>
        <begin position="259"/>
        <end position="311"/>
    </location>
</feature>
<evidence type="ECO:0000313" key="5">
    <source>
        <dbReference type="Proteomes" id="UP001321473"/>
    </source>
</evidence>
<dbReference type="Gene3D" id="3.40.390.10">
    <property type="entry name" value="Collagenase (Catalytic Domain)"/>
    <property type="match status" value="2"/>
</dbReference>
<dbReference type="PANTHER" id="PTHR11733">
    <property type="entry name" value="ZINC METALLOPROTEASE FAMILY M13 NEPRILYSIN-RELATED"/>
    <property type="match status" value="1"/>
</dbReference>
<feature type="domain" description="Peptidase M13 C-terminal" evidence="3">
    <location>
        <begin position="775"/>
        <end position="874"/>
    </location>
</feature>
<feature type="compositionally biased region" description="Polar residues" evidence="1">
    <location>
        <begin position="294"/>
        <end position="311"/>
    </location>
</feature>
<dbReference type="SUPFAM" id="SSF55486">
    <property type="entry name" value="Metalloproteases ('zincins'), catalytic domain"/>
    <property type="match status" value="1"/>
</dbReference>